<dbReference type="GO" id="GO:0004363">
    <property type="term" value="F:glutathione synthase activity"/>
    <property type="evidence" value="ECO:0007669"/>
    <property type="project" value="UniProtKB-UniRule"/>
</dbReference>
<feature type="binding site" evidence="13">
    <location>
        <position position="505"/>
    </location>
    <ligand>
        <name>ATP</name>
        <dbReference type="ChEBI" id="CHEBI:30616"/>
    </ligand>
</feature>
<evidence type="ECO:0000313" key="17">
    <source>
        <dbReference type="Proteomes" id="UP000887572"/>
    </source>
</evidence>
<evidence type="ECO:0000256" key="6">
    <source>
        <dbReference type="ARBA" id="ARBA00022684"/>
    </source>
</evidence>
<feature type="binding site" evidence="13">
    <location>
        <position position="499"/>
    </location>
    <ligand>
        <name>ATP</name>
        <dbReference type="ChEBI" id="CHEBI:30616"/>
    </ligand>
</feature>
<dbReference type="Gene3D" id="3.30.1490.50">
    <property type="match status" value="1"/>
</dbReference>
<dbReference type="GO" id="GO:0043295">
    <property type="term" value="F:glutathione binding"/>
    <property type="evidence" value="ECO:0007669"/>
    <property type="project" value="UniProtKB-UniRule"/>
</dbReference>
<feature type="domain" description="Glutathione synthase substrate-binding" evidence="16">
    <location>
        <begin position="245"/>
        <end position="344"/>
    </location>
</feature>
<protein>
    <recommendedName>
        <fullName evidence="4 12">Glutathione synthetase</fullName>
        <shortName evidence="12">GSH-S</shortName>
        <ecNumber evidence="3 12">6.3.2.3</ecNumber>
    </recommendedName>
</protein>
<dbReference type="Gene3D" id="3.30.1490.80">
    <property type="match status" value="1"/>
</dbReference>
<feature type="binding site" evidence="13">
    <location>
        <position position="348"/>
    </location>
    <ligand>
        <name>ATP</name>
        <dbReference type="ChEBI" id="CHEBI:30616"/>
    </ligand>
</feature>
<feature type="binding site" evidence="13">
    <location>
        <position position="497"/>
    </location>
    <ligand>
        <name>substrate</name>
    </ligand>
</feature>
<dbReference type="PANTHER" id="PTHR11130:SF0">
    <property type="entry name" value="GLUTATHIONE SYNTHETASE"/>
    <property type="match status" value="1"/>
</dbReference>
<evidence type="ECO:0000256" key="3">
    <source>
        <dbReference type="ARBA" id="ARBA00012214"/>
    </source>
</evidence>
<proteinExistence type="inferred from homology"/>
<feature type="binding site" evidence="13">
    <location>
        <begin position="410"/>
        <end position="419"/>
    </location>
    <ligand>
        <name>ATP</name>
        <dbReference type="ChEBI" id="CHEBI:30616"/>
    </ligand>
</feature>
<feature type="binding site" evidence="14">
    <location>
        <position position="414"/>
    </location>
    <ligand>
        <name>Mg(2+)</name>
        <dbReference type="ChEBI" id="CHEBI:18420"/>
    </ligand>
</feature>
<dbReference type="Gene3D" id="1.10.1080.10">
    <property type="entry name" value="Glutathione Synthetase, Chain A, domain 3"/>
    <property type="match status" value="1"/>
</dbReference>
<dbReference type="GO" id="GO:0000287">
    <property type="term" value="F:magnesium ion binding"/>
    <property type="evidence" value="ECO:0007669"/>
    <property type="project" value="UniProtKB-UniRule"/>
</dbReference>
<dbReference type="Gene3D" id="3.40.50.1760">
    <property type="entry name" value="Glutathione synthase, substrate-binding domain superfamily, eukaryotic"/>
    <property type="match status" value="1"/>
</dbReference>
<dbReference type="InterPro" id="IPR037013">
    <property type="entry name" value="GSH-S_sub-bd_sf"/>
</dbReference>
<evidence type="ECO:0000256" key="13">
    <source>
        <dbReference type="PIRSR" id="PIRSR001558-1"/>
    </source>
</evidence>
<evidence type="ECO:0000256" key="12">
    <source>
        <dbReference type="PIRNR" id="PIRNR001558"/>
    </source>
</evidence>
<keyword evidence="9 12" id="KW-0067">ATP-binding</keyword>
<evidence type="ECO:0000256" key="7">
    <source>
        <dbReference type="ARBA" id="ARBA00022723"/>
    </source>
</evidence>
<dbReference type="GO" id="GO:0005829">
    <property type="term" value="C:cytosol"/>
    <property type="evidence" value="ECO:0007669"/>
    <property type="project" value="TreeGrafter"/>
</dbReference>
<keyword evidence="8 12" id="KW-0547">Nucleotide-binding</keyword>
<comment type="pathway">
    <text evidence="1 12">Sulfur metabolism; glutathione biosynthesis; glutathione from L-cysteine and L-glutamate: step 2/2.</text>
</comment>
<dbReference type="Pfam" id="PF03917">
    <property type="entry name" value="GSH_synth_ATP"/>
    <property type="match status" value="1"/>
</dbReference>
<comment type="cofactor">
    <cofactor evidence="12 14">
        <name>Mg(2+)</name>
        <dbReference type="ChEBI" id="CHEBI:18420"/>
    </cofactor>
    <text evidence="12 14">Binds 1 Mg(2+) ion per subunit.</text>
</comment>
<comment type="catalytic activity">
    <reaction evidence="11">
        <text>gamma-L-glutamyl-L-cysteine + glycine + ATP = glutathione + ADP + phosphate + H(+)</text>
        <dbReference type="Rhea" id="RHEA:13557"/>
        <dbReference type="ChEBI" id="CHEBI:15378"/>
        <dbReference type="ChEBI" id="CHEBI:30616"/>
        <dbReference type="ChEBI" id="CHEBI:43474"/>
        <dbReference type="ChEBI" id="CHEBI:57305"/>
        <dbReference type="ChEBI" id="CHEBI:57925"/>
        <dbReference type="ChEBI" id="CHEBI:58173"/>
        <dbReference type="ChEBI" id="CHEBI:456216"/>
        <dbReference type="EC" id="6.3.2.3"/>
    </reaction>
    <physiologicalReaction direction="left-to-right" evidence="11">
        <dbReference type="Rhea" id="RHEA:13558"/>
    </physiologicalReaction>
</comment>
<dbReference type="SUPFAM" id="SSF56059">
    <property type="entry name" value="Glutathione synthetase ATP-binding domain-like"/>
    <property type="match status" value="1"/>
</dbReference>
<feature type="chain" id="PRO_5037915509" description="Glutathione synthetase" evidence="15">
    <location>
        <begin position="21"/>
        <end position="521"/>
    </location>
</feature>
<dbReference type="Proteomes" id="UP000887572">
    <property type="component" value="Unplaced"/>
</dbReference>
<organism evidence="17 18">
    <name type="scientific">Globodera rostochiensis</name>
    <name type="common">Golden nematode worm</name>
    <name type="synonym">Heterodera rostochiensis</name>
    <dbReference type="NCBI Taxonomy" id="31243"/>
    <lineage>
        <taxon>Eukaryota</taxon>
        <taxon>Metazoa</taxon>
        <taxon>Ecdysozoa</taxon>
        <taxon>Nematoda</taxon>
        <taxon>Chromadorea</taxon>
        <taxon>Rhabditida</taxon>
        <taxon>Tylenchina</taxon>
        <taxon>Tylenchomorpha</taxon>
        <taxon>Tylenchoidea</taxon>
        <taxon>Heteroderidae</taxon>
        <taxon>Heteroderinae</taxon>
        <taxon>Globodera</taxon>
    </lineage>
</organism>
<evidence type="ECO:0000256" key="14">
    <source>
        <dbReference type="PIRSR" id="PIRSR001558-2"/>
    </source>
</evidence>
<feature type="signal peptide" evidence="15">
    <location>
        <begin position="1"/>
        <end position="20"/>
    </location>
</feature>
<comment type="similarity">
    <text evidence="2 12">Belongs to the eukaryotic GSH synthase family.</text>
</comment>
<dbReference type="Gene3D" id="3.30.470.20">
    <property type="entry name" value="ATP-grasp fold, B domain"/>
    <property type="match status" value="1"/>
</dbReference>
<dbReference type="FunFam" id="3.30.1490.50:FF:000002">
    <property type="entry name" value="Glutathione synthetase"/>
    <property type="match status" value="1"/>
</dbReference>
<sequence length="521" mass="59581">MSSFLFNILIIALLLFDVNITTNITGANERTDSAAKVVFDEENVQTLVEDAIDYAHNVFLIVRTQERKDISDYAQIVPFTLFPSPYPREMFKEAIDVAKAMSLLYFRVSRDFEFLKMVYKDLLESDVSIRNYMKICEEVLNEGIKQPFSIYLQRADYYVHVREDGAEKKYELKQIEVNGGSAGGANGIPPRITKLHERTLSKAGIPNLPEDVLPKNPIAKAGAAEAVVHAWRLYKQKFTHPDPIIVFLVLKDNSYWHFLKRYDEYEIEQIAKNKIKVVYMNWHECVRDLTMDDDFTLRLKGQAVAVFYTNIVITGAKLSAHSIETFKMIERSTAIKSLSLFYELSVSKKVQQTLSLPGMVERFFPDPKEAPMVDAIRKTFARMWGLENDDQETREIVADAIAHPERYVMKPNREGGGKNFWDQEIADKLRTLAPKERAAYILMEKLNPLTVKNYLVWPFKEVVYDDVVVELGVYTFMVGNMQDGTMSHYAQPGHLVRTKLATSNEGGISTGTGAFDSVYLH</sequence>
<dbReference type="EC" id="6.3.2.3" evidence="3 12"/>
<dbReference type="SUPFAM" id="SSF52440">
    <property type="entry name" value="PreATP-grasp domain"/>
    <property type="match status" value="1"/>
</dbReference>
<accession>A0A914H4U6</accession>
<keyword evidence="15" id="KW-0732">Signal</keyword>
<dbReference type="InterPro" id="IPR004887">
    <property type="entry name" value="GSH_synth_subst-bd"/>
</dbReference>
<name>A0A914H4U6_GLORO</name>
<evidence type="ECO:0000256" key="10">
    <source>
        <dbReference type="ARBA" id="ARBA00022842"/>
    </source>
</evidence>
<evidence type="ECO:0000256" key="15">
    <source>
        <dbReference type="SAM" id="SignalP"/>
    </source>
</evidence>
<keyword evidence="10 12" id="KW-0460">Magnesium</keyword>
<dbReference type="GO" id="GO:0005524">
    <property type="term" value="F:ATP binding"/>
    <property type="evidence" value="ECO:0007669"/>
    <property type="project" value="UniProtKB-UniRule"/>
</dbReference>
<evidence type="ECO:0000256" key="2">
    <source>
        <dbReference type="ARBA" id="ARBA00010385"/>
    </source>
</evidence>
<dbReference type="AlphaFoldDB" id="A0A914H4U6"/>
<dbReference type="InterPro" id="IPR014049">
    <property type="entry name" value="Glutathione_synthase_N_euk"/>
</dbReference>
<dbReference type="WBParaSite" id="Gr19_v10_g14172.t1">
    <property type="protein sequence ID" value="Gr19_v10_g14172.t1"/>
    <property type="gene ID" value="Gr19_v10_g14172"/>
</dbReference>
<evidence type="ECO:0000256" key="5">
    <source>
        <dbReference type="ARBA" id="ARBA00022598"/>
    </source>
</evidence>
<keyword evidence="7 12" id="KW-0479">Metal-binding</keyword>
<evidence type="ECO:0000256" key="1">
    <source>
        <dbReference type="ARBA" id="ARBA00004965"/>
    </source>
</evidence>
<dbReference type="InterPro" id="IPR014042">
    <property type="entry name" value="Glutathione_synthase_a-hlx"/>
</dbReference>
<evidence type="ECO:0000313" key="18">
    <source>
        <dbReference type="WBParaSite" id="Gr19_v10_g14172.t1"/>
    </source>
</evidence>
<evidence type="ECO:0000256" key="9">
    <source>
        <dbReference type="ARBA" id="ARBA00022840"/>
    </source>
</evidence>
<dbReference type="PANTHER" id="PTHR11130">
    <property type="entry name" value="GLUTATHIONE SYNTHETASE"/>
    <property type="match status" value="1"/>
</dbReference>
<dbReference type="InterPro" id="IPR016185">
    <property type="entry name" value="PreATP-grasp_dom_sf"/>
</dbReference>
<evidence type="ECO:0000256" key="4">
    <source>
        <dbReference type="ARBA" id="ARBA00020821"/>
    </source>
</evidence>
<reference evidence="18" key="1">
    <citation type="submission" date="2022-11" db="UniProtKB">
        <authorList>
            <consortium name="WormBaseParasite"/>
        </authorList>
    </citation>
    <scope>IDENTIFICATION</scope>
</reference>
<keyword evidence="6 12" id="KW-0317">Glutathione biosynthesis</keyword>
<keyword evidence="5 12" id="KW-0436">Ligase</keyword>
<dbReference type="Pfam" id="PF03199">
    <property type="entry name" value="GSH_synthase"/>
    <property type="match status" value="1"/>
</dbReference>
<dbReference type="InterPro" id="IPR014709">
    <property type="entry name" value="Glutathione_synthase_C_euk"/>
</dbReference>
<keyword evidence="17" id="KW-1185">Reference proteome</keyword>
<evidence type="ECO:0000259" key="16">
    <source>
        <dbReference type="Pfam" id="PF03199"/>
    </source>
</evidence>
<dbReference type="PIRSF" id="PIRSF001558">
    <property type="entry name" value="GSHase"/>
    <property type="match status" value="1"/>
</dbReference>
<dbReference type="InterPro" id="IPR005615">
    <property type="entry name" value="Glutathione_synthase"/>
</dbReference>
<evidence type="ECO:0000256" key="11">
    <source>
        <dbReference type="ARBA" id="ARBA00048871"/>
    </source>
</evidence>
<feature type="binding site" evidence="13">
    <location>
        <position position="470"/>
    </location>
    <ligand>
        <name>ATP</name>
        <dbReference type="ChEBI" id="CHEBI:30616"/>
    </ligand>
</feature>
<evidence type="ECO:0000256" key="8">
    <source>
        <dbReference type="ARBA" id="ARBA00022741"/>
    </source>
</evidence>